<organism evidence="9 10">
    <name type="scientific">Anopheles minimus</name>
    <dbReference type="NCBI Taxonomy" id="112268"/>
    <lineage>
        <taxon>Eukaryota</taxon>
        <taxon>Metazoa</taxon>
        <taxon>Ecdysozoa</taxon>
        <taxon>Arthropoda</taxon>
        <taxon>Hexapoda</taxon>
        <taxon>Insecta</taxon>
        <taxon>Pterygota</taxon>
        <taxon>Neoptera</taxon>
        <taxon>Endopterygota</taxon>
        <taxon>Diptera</taxon>
        <taxon>Nematocera</taxon>
        <taxon>Culicoidea</taxon>
        <taxon>Culicidae</taxon>
        <taxon>Anophelinae</taxon>
        <taxon>Anopheles</taxon>
    </lineage>
</organism>
<evidence type="ECO:0000256" key="6">
    <source>
        <dbReference type="ARBA" id="ARBA00023170"/>
    </source>
</evidence>
<feature type="transmembrane region" description="Helical" evidence="8">
    <location>
        <begin position="13"/>
        <end position="32"/>
    </location>
</feature>
<dbReference type="GO" id="GO:0007635">
    <property type="term" value="P:chemosensory behavior"/>
    <property type="evidence" value="ECO:0007669"/>
    <property type="project" value="TreeGrafter"/>
</dbReference>
<reference evidence="10" key="1">
    <citation type="submission" date="2013-03" db="EMBL/GenBank/DDBJ databases">
        <title>The Genome Sequence of Anopheles minimus MINIMUS1.</title>
        <authorList>
            <consortium name="The Broad Institute Genomics Platform"/>
            <person name="Neafsey D.E."/>
            <person name="Walton C."/>
            <person name="Walker B."/>
            <person name="Young S.K."/>
            <person name="Zeng Q."/>
            <person name="Gargeya S."/>
            <person name="Fitzgerald M."/>
            <person name="Haas B."/>
            <person name="Abouelleil A."/>
            <person name="Allen A.W."/>
            <person name="Alvarado L."/>
            <person name="Arachchi H.M."/>
            <person name="Berlin A.M."/>
            <person name="Chapman S.B."/>
            <person name="Gainer-Dewar J."/>
            <person name="Goldberg J."/>
            <person name="Griggs A."/>
            <person name="Gujja S."/>
            <person name="Hansen M."/>
            <person name="Howarth C."/>
            <person name="Imamovic A."/>
            <person name="Ireland A."/>
            <person name="Larimer J."/>
            <person name="McCowan C."/>
            <person name="Murphy C."/>
            <person name="Pearson M."/>
            <person name="Poon T.W."/>
            <person name="Priest M."/>
            <person name="Roberts A."/>
            <person name="Saif S."/>
            <person name="Shea T."/>
            <person name="Sisk P."/>
            <person name="Sykes S."/>
            <person name="Wortman J."/>
            <person name="Nusbaum C."/>
            <person name="Birren B."/>
        </authorList>
    </citation>
    <scope>NUCLEOTIDE SEQUENCE [LARGE SCALE GENOMIC DNA]</scope>
    <source>
        <strain evidence="10">MINIMUS1</strain>
    </source>
</reference>
<evidence type="ECO:0000313" key="9">
    <source>
        <dbReference type="EnsemblMetazoa" id="AMIN015539-PA"/>
    </source>
</evidence>
<dbReference type="GO" id="GO:0008049">
    <property type="term" value="P:male courtship behavior"/>
    <property type="evidence" value="ECO:0007669"/>
    <property type="project" value="TreeGrafter"/>
</dbReference>
<dbReference type="GO" id="GO:0005886">
    <property type="term" value="C:plasma membrane"/>
    <property type="evidence" value="ECO:0007669"/>
    <property type="project" value="UniProtKB-SubCell"/>
</dbReference>
<evidence type="ECO:0000256" key="5">
    <source>
        <dbReference type="ARBA" id="ARBA00023136"/>
    </source>
</evidence>
<comment type="function">
    <text evidence="8">Gustatory receptor which mediates acceptance or avoidance behavior, depending on its substrates.</text>
</comment>
<dbReference type="InterPro" id="IPR013604">
    <property type="entry name" value="7TM_chemorcpt"/>
</dbReference>
<feature type="transmembrane region" description="Helical" evidence="8">
    <location>
        <begin position="78"/>
        <end position="96"/>
    </location>
</feature>
<evidence type="ECO:0000256" key="1">
    <source>
        <dbReference type="ARBA" id="ARBA00004651"/>
    </source>
</evidence>
<evidence type="ECO:0000256" key="4">
    <source>
        <dbReference type="ARBA" id="ARBA00022989"/>
    </source>
</evidence>
<dbReference type="GO" id="GO:0043025">
    <property type="term" value="C:neuronal cell body"/>
    <property type="evidence" value="ECO:0007669"/>
    <property type="project" value="TreeGrafter"/>
</dbReference>
<comment type="similarity">
    <text evidence="8">Belongs to the insect chemoreceptor superfamily. Gustatory receptor (GR) family.</text>
</comment>
<dbReference type="GO" id="GO:0030424">
    <property type="term" value="C:axon"/>
    <property type="evidence" value="ECO:0007669"/>
    <property type="project" value="TreeGrafter"/>
</dbReference>
<dbReference type="Pfam" id="PF08395">
    <property type="entry name" value="7tm_7"/>
    <property type="match status" value="1"/>
</dbReference>
<dbReference type="Proteomes" id="UP000075920">
    <property type="component" value="Unassembled WGS sequence"/>
</dbReference>
<feature type="transmembrane region" description="Helical" evidence="8">
    <location>
        <begin position="362"/>
        <end position="382"/>
    </location>
</feature>
<evidence type="ECO:0000256" key="8">
    <source>
        <dbReference type="RuleBase" id="RU363108"/>
    </source>
</evidence>
<evidence type="ECO:0000256" key="3">
    <source>
        <dbReference type="ARBA" id="ARBA00022692"/>
    </source>
</evidence>
<name>A0A182WQQ2_9DIPT</name>
<proteinExistence type="inferred from homology"/>
<comment type="caution">
    <text evidence="8">Lacks conserved residue(s) required for the propagation of feature annotation.</text>
</comment>
<evidence type="ECO:0000256" key="2">
    <source>
        <dbReference type="ARBA" id="ARBA00022475"/>
    </source>
</evidence>
<accession>A0A182WQQ2</accession>
<protein>
    <recommendedName>
        <fullName evidence="8">Gustatory receptor</fullName>
    </recommendedName>
</protein>
<dbReference type="EnsemblMetazoa" id="AMIN015539-RA">
    <property type="protein sequence ID" value="AMIN015539-PA"/>
    <property type="gene ID" value="AMIN015539"/>
</dbReference>
<feature type="transmembrane region" description="Helical" evidence="8">
    <location>
        <begin position="246"/>
        <end position="265"/>
    </location>
</feature>
<dbReference type="PANTHER" id="PTHR21143">
    <property type="entry name" value="INVERTEBRATE GUSTATORY RECEPTOR"/>
    <property type="match status" value="1"/>
</dbReference>
<dbReference type="AlphaFoldDB" id="A0A182WQQ2"/>
<keyword evidence="5 8" id="KW-0472">Membrane</keyword>
<feature type="transmembrane region" description="Helical" evidence="8">
    <location>
        <begin position="285"/>
        <end position="309"/>
    </location>
</feature>
<keyword evidence="3 8" id="KW-0812">Transmembrane</keyword>
<dbReference type="GO" id="GO:0007165">
    <property type="term" value="P:signal transduction"/>
    <property type="evidence" value="ECO:0007669"/>
    <property type="project" value="UniProtKB-KW"/>
</dbReference>
<keyword evidence="10" id="KW-1185">Reference proteome</keyword>
<dbReference type="PANTHER" id="PTHR21143:SF134">
    <property type="entry name" value="GUSTATORY RECEPTOR"/>
    <property type="match status" value="1"/>
</dbReference>
<sequence>MNTNKWSELLERFLWRFLLACGTFALLFNPGYPGHFSKSRNQVLFCIAMTIAFAVGTPAVMVLIYLYGYKGLFPTESILVALQLCIIYLFMIVVNVKMLISVDSLRCTLNALLALRNTILRKWNCSGPHREYTQLLIFKIVFVDAALLVFSVVMFYVSLDEAPAITTIATSVCFVVFRYIITAFVNLFLVGLMIAILIQGSINTELMRFVDQSEEQMESTLYHVYRVHCKNSQLEKQFMTIMNLPVLLLNCWYFLMIVMSIYYMYTSTMLEIKKQDLGLEDIMKYLNSVSFFLYLCLQLYCIVTIPALYTERSKQMCSILGAISQQCHSQKMERLTELIMLDCMQRNYSVTNYGLYEMDRTLLFGIIATVTSYVIILVQFHMQEYG</sequence>
<comment type="subcellular location">
    <subcellularLocation>
        <location evidence="1 8">Cell membrane</location>
        <topology evidence="1 8">Multi-pass membrane protein</topology>
    </subcellularLocation>
</comment>
<dbReference type="VEuPathDB" id="VectorBase:AMIN015539"/>
<keyword evidence="2 8" id="KW-1003">Cell membrane</keyword>
<dbReference type="STRING" id="112268.A0A182WQQ2"/>
<dbReference type="GO" id="GO:0050909">
    <property type="term" value="P:sensory perception of taste"/>
    <property type="evidence" value="ECO:0007669"/>
    <property type="project" value="InterPro"/>
</dbReference>
<keyword evidence="7 8" id="KW-0807">Transducer</keyword>
<feature type="transmembrane region" description="Helical" evidence="8">
    <location>
        <begin position="136"/>
        <end position="157"/>
    </location>
</feature>
<keyword evidence="6 8" id="KW-0675">Receptor</keyword>
<evidence type="ECO:0000256" key="7">
    <source>
        <dbReference type="ARBA" id="ARBA00023224"/>
    </source>
</evidence>
<keyword evidence="4 8" id="KW-1133">Transmembrane helix</keyword>
<feature type="transmembrane region" description="Helical" evidence="8">
    <location>
        <begin position="44"/>
        <end position="66"/>
    </location>
</feature>
<feature type="transmembrane region" description="Helical" evidence="8">
    <location>
        <begin position="177"/>
        <end position="198"/>
    </location>
</feature>
<evidence type="ECO:0000313" key="10">
    <source>
        <dbReference type="Proteomes" id="UP000075920"/>
    </source>
</evidence>
<dbReference type="GO" id="GO:0030425">
    <property type="term" value="C:dendrite"/>
    <property type="evidence" value="ECO:0007669"/>
    <property type="project" value="TreeGrafter"/>
</dbReference>
<reference evidence="9" key="2">
    <citation type="submission" date="2020-05" db="UniProtKB">
        <authorList>
            <consortium name="EnsemblMetazoa"/>
        </authorList>
    </citation>
    <scope>IDENTIFICATION</scope>
    <source>
        <strain evidence="9">MINIMUS1</strain>
    </source>
</reference>